<evidence type="ECO:0000256" key="1">
    <source>
        <dbReference type="ARBA" id="ARBA00010638"/>
    </source>
</evidence>
<dbReference type="InterPro" id="IPR024185">
    <property type="entry name" value="FTHF_cligase-like_sf"/>
</dbReference>
<dbReference type="NCBIfam" id="TIGR02727">
    <property type="entry name" value="MTHFS_bact"/>
    <property type="match status" value="1"/>
</dbReference>
<comment type="cofactor">
    <cofactor evidence="4">
        <name>Mg(2+)</name>
        <dbReference type="ChEBI" id="CHEBI:18420"/>
    </cofactor>
</comment>
<reference evidence="6 7" key="1">
    <citation type="journal article" date="2012" name="J. Am. Chem. Soc.">
        <title>Bacterial biosynthesis and maturation of the didemnin anti-cancer agents.</title>
        <authorList>
            <person name="Xu Y."/>
            <person name="Kersten R.D."/>
            <person name="Nam S.J."/>
            <person name="Lu L."/>
            <person name="Al-Suwailem A.M."/>
            <person name="Zheng H."/>
            <person name="Fenical W."/>
            <person name="Dorrestein P.C."/>
            <person name="Moore B.S."/>
            <person name="Qian P.Y."/>
        </authorList>
    </citation>
    <scope>NUCLEOTIDE SEQUENCE [LARGE SCALE GENOMIC DNA]</scope>
    <source>
        <strain evidence="6 7">KA081020-065</strain>
    </source>
</reference>
<dbReference type="EMBL" id="CP003236">
    <property type="protein sequence ID" value="AFK52733.1"/>
    <property type="molecule type" value="Genomic_DNA"/>
</dbReference>
<dbReference type="eggNOG" id="COG0212">
    <property type="taxonomic scope" value="Bacteria"/>
</dbReference>
<comment type="similarity">
    <text evidence="1 4">Belongs to the 5-formyltetrahydrofolate cyclo-ligase family.</text>
</comment>
<gene>
    <name evidence="6" type="ordered locus">TMO_0894</name>
</gene>
<dbReference type="AlphaFoldDB" id="I3TIZ5"/>
<protein>
    <recommendedName>
        <fullName evidence="4">5-formyltetrahydrofolate cyclo-ligase</fullName>
        <ecNumber evidence="4">6.3.3.2</ecNumber>
    </recommendedName>
</protein>
<accession>I3TIZ5</accession>
<feature type="region of interest" description="Disordered" evidence="5">
    <location>
        <begin position="1"/>
        <end position="22"/>
    </location>
</feature>
<dbReference type="GO" id="GO:0005524">
    <property type="term" value="F:ATP binding"/>
    <property type="evidence" value="ECO:0007669"/>
    <property type="project" value="UniProtKB-KW"/>
</dbReference>
<evidence type="ECO:0000313" key="6">
    <source>
        <dbReference type="EMBL" id="AFK52733.1"/>
    </source>
</evidence>
<dbReference type="GO" id="GO:0030272">
    <property type="term" value="F:5-formyltetrahydrofolate cyclo-ligase activity"/>
    <property type="evidence" value="ECO:0007669"/>
    <property type="project" value="UniProtKB-EC"/>
</dbReference>
<evidence type="ECO:0000256" key="2">
    <source>
        <dbReference type="ARBA" id="ARBA00022741"/>
    </source>
</evidence>
<dbReference type="GO" id="GO:0035999">
    <property type="term" value="P:tetrahydrofolate interconversion"/>
    <property type="evidence" value="ECO:0007669"/>
    <property type="project" value="TreeGrafter"/>
</dbReference>
<keyword evidence="4" id="KW-0460">Magnesium</keyword>
<keyword evidence="7" id="KW-1185">Reference proteome</keyword>
<dbReference type="InterPro" id="IPR002698">
    <property type="entry name" value="FTHF_cligase"/>
</dbReference>
<proteinExistence type="inferred from homology"/>
<dbReference type="InterPro" id="IPR037171">
    <property type="entry name" value="NagB/RpiA_transferase-like"/>
</dbReference>
<dbReference type="Proteomes" id="UP000005258">
    <property type="component" value="Chromosome"/>
</dbReference>
<keyword evidence="2 4" id="KW-0547">Nucleotide-binding</keyword>
<comment type="catalytic activity">
    <reaction evidence="4">
        <text>(6S)-5-formyl-5,6,7,8-tetrahydrofolate + ATP = (6R)-5,10-methenyltetrahydrofolate + ADP + phosphate</text>
        <dbReference type="Rhea" id="RHEA:10488"/>
        <dbReference type="ChEBI" id="CHEBI:30616"/>
        <dbReference type="ChEBI" id="CHEBI:43474"/>
        <dbReference type="ChEBI" id="CHEBI:57455"/>
        <dbReference type="ChEBI" id="CHEBI:57457"/>
        <dbReference type="ChEBI" id="CHEBI:456216"/>
        <dbReference type="EC" id="6.3.3.2"/>
    </reaction>
</comment>
<dbReference type="Gene3D" id="3.40.50.10420">
    <property type="entry name" value="NagB/RpiA/CoA transferase-like"/>
    <property type="match status" value="1"/>
</dbReference>
<dbReference type="PATRIC" id="fig|1110502.3.peg.924"/>
<dbReference type="GO" id="GO:0009396">
    <property type="term" value="P:folic acid-containing compound biosynthetic process"/>
    <property type="evidence" value="ECO:0007669"/>
    <property type="project" value="TreeGrafter"/>
</dbReference>
<keyword evidence="4" id="KW-0479">Metal-binding</keyword>
<organism evidence="6 7">
    <name type="scientific">Tistrella mobilis (strain KA081020-065)</name>
    <dbReference type="NCBI Taxonomy" id="1110502"/>
    <lineage>
        <taxon>Bacteria</taxon>
        <taxon>Pseudomonadati</taxon>
        <taxon>Pseudomonadota</taxon>
        <taxon>Alphaproteobacteria</taxon>
        <taxon>Geminicoccales</taxon>
        <taxon>Geminicoccaceae</taxon>
        <taxon>Tistrella</taxon>
    </lineage>
</organism>
<dbReference type="KEGG" id="tmo:TMO_0894"/>
<keyword evidence="3 4" id="KW-0067">ATP-binding</keyword>
<dbReference type="PANTHER" id="PTHR23407">
    <property type="entry name" value="ATPASE INHIBITOR/5-FORMYLTETRAHYDROFOLATE CYCLO-LIGASE"/>
    <property type="match status" value="1"/>
</dbReference>
<evidence type="ECO:0000256" key="4">
    <source>
        <dbReference type="RuleBase" id="RU361279"/>
    </source>
</evidence>
<evidence type="ECO:0000313" key="7">
    <source>
        <dbReference type="Proteomes" id="UP000005258"/>
    </source>
</evidence>
<feature type="compositionally biased region" description="Low complexity" evidence="5">
    <location>
        <begin position="1"/>
        <end position="12"/>
    </location>
</feature>
<dbReference type="HOGENOM" id="CLU_066245_0_1_5"/>
<sequence>MRPARPLAAKPLRPAPSRPAFGAPSLTIPLQDPGLPDPALDVRKAAMRRDFRRLRRAAAAAGGADAAAALAAEAGALATRLPRPPQHIAGYVAAGGEIDVLPLLVALGAATGAGLCLPVVTAPDTALDFRVWQPDAPLVAGAFGILMPEEAAGRCLPDLLLMPLVAVDRAGRRLGQGGGFYDRTLAAADAAGQMPLTIGVCFAVQLTDEVPAGPLDRPLDLILTERGLLVPVR</sequence>
<name>I3TIZ5_TISMK</name>
<evidence type="ECO:0000256" key="3">
    <source>
        <dbReference type="ARBA" id="ARBA00022840"/>
    </source>
</evidence>
<dbReference type="SUPFAM" id="SSF100950">
    <property type="entry name" value="NagB/RpiA/CoA transferase-like"/>
    <property type="match status" value="1"/>
</dbReference>
<dbReference type="GO" id="GO:0046872">
    <property type="term" value="F:metal ion binding"/>
    <property type="evidence" value="ECO:0007669"/>
    <property type="project" value="UniProtKB-KW"/>
</dbReference>
<dbReference type="EC" id="6.3.3.2" evidence="4"/>
<dbReference type="PANTHER" id="PTHR23407:SF1">
    <property type="entry name" value="5-FORMYLTETRAHYDROFOLATE CYCLO-LIGASE"/>
    <property type="match status" value="1"/>
</dbReference>
<dbReference type="Pfam" id="PF01812">
    <property type="entry name" value="5-FTHF_cyc-lig"/>
    <property type="match status" value="1"/>
</dbReference>
<evidence type="ECO:0000256" key="5">
    <source>
        <dbReference type="SAM" id="MobiDB-lite"/>
    </source>
</evidence>
<dbReference type="STRING" id="1110502.TMO_0894"/>